<sequence>MDTFGKSLTLMQDNALLIKQLQAKDERALSKLYDNYSGALYSVILKMIKDEGIAQDLLQETFITIWDKSHQYSAEKGRFYTWAYRIAKNKVLNFIRKRDILIQKEDLSVYKIEEEPVTFDDEFLKLKGAINKLETHHQKAIELVYFKGLTHREAHKDMDVPLGTFKSYIQQALRQLKSIYGELLSVLFLIM</sequence>
<dbReference type="InterPro" id="IPR036388">
    <property type="entry name" value="WH-like_DNA-bd_sf"/>
</dbReference>
<evidence type="ECO:0000259" key="6">
    <source>
        <dbReference type="Pfam" id="PF08281"/>
    </source>
</evidence>
<dbReference type="InterPro" id="IPR039425">
    <property type="entry name" value="RNA_pol_sigma-70-like"/>
</dbReference>
<evidence type="ECO:0000256" key="1">
    <source>
        <dbReference type="ARBA" id="ARBA00010641"/>
    </source>
</evidence>
<dbReference type="InterPro" id="IPR014284">
    <property type="entry name" value="RNA_pol_sigma-70_dom"/>
</dbReference>
<dbReference type="InterPro" id="IPR013249">
    <property type="entry name" value="RNA_pol_sigma70_r4_t2"/>
</dbReference>
<comment type="similarity">
    <text evidence="1">Belongs to the sigma-70 factor family. ECF subfamily.</text>
</comment>
<dbReference type="InterPro" id="IPR013325">
    <property type="entry name" value="RNA_pol_sigma_r2"/>
</dbReference>
<accession>A0A4V2PTJ6</accession>
<evidence type="ECO:0000313" key="8">
    <source>
        <dbReference type="Proteomes" id="UP000295714"/>
    </source>
</evidence>
<dbReference type="GO" id="GO:0003677">
    <property type="term" value="F:DNA binding"/>
    <property type="evidence" value="ECO:0007669"/>
    <property type="project" value="InterPro"/>
</dbReference>
<dbReference type="CDD" id="cd06171">
    <property type="entry name" value="Sigma70_r4"/>
    <property type="match status" value="1"/>
</dbReference>
<keyword evidence="4" id="KW-0804">Transcription</keyword>
<dbReference type="EMBL" id="SMGI01000003">
    <property type="protein sequence ID" value="TCK66771.1"/>
    <property type="molecule type" value="Genomic_DNA"/>
</dbReference>
<dbReference type="InterPro" id="IPR013324">
    <property type="entry name" value="RNA_pol_sigma_r3/r4-like"/>
</dbReference>
<evidence type="ECO:0000256" key="4">
    <source>
        <dbReference type="ARBA" id="ARBA00023163"/>
    </source>
</evidence>
<evidence type="ECO:0000313" key="7">
    <source>
        <dbReference type="EMBL" id="TCK66771.1"/>
    </source>
</evidence>
<gene>
    <name evidence="7" type="ORF">DFQ05_2045</name>
</gene>
<dbReference type="Proteomes" id="UP000295714">
    <property type="component" value="Unassembled WGS sequence"/>
</dbReference>
<organism evidence="7 8">
    <name type="scientific">Winogradskyella wandonensis</name>
    <dbReference type="NCBI Taxonomy" id="1442586"/>
    <lineage>
        <taxon>Bacteria</taxon>
        <taxon>Pseudomonadati</taxon>
        <taxon>Bacteroidota</taxon>
        <taxon>Flavobacteriia</taxon>
        <taxon>Flavobacteriales</taxon>
        <taxon>Flavobacteriaceae</taxon>
        <taxon>Winogradskyella</taxon>
    </lineage>
</organism>
<keyword evidence="8" id="KW-1185">Reference proteome</keyword>
<reference evidence="7 8" key="1">
    <citation type="journal article" date="2015" name="Stand. Genomic Sci.">
        <title>Genomic Encyclopedia of Bacterial and Archaeal Type Strains, Phase III: the genomes of soil and plant-associated and newly described type strains.</title>
        <authorList>
            <person name="Whitman W.B."/>
            <person name="Woyke T."/>
            <person name="Klenk H.P."/>
            <person name="Zhou Y."/>
            <person name="Lilburn T.G."/>
            <person name="Beck B.J."/>
            <person name="De Vos P."/>
            <person name="Vandamme P."/>
            <person name="Eisen J.A."/>
            <person name="Garrity G."/>
            <person name="Hugenholtz P."/>
            <person name="Kyrpides N.C."/>
        </authorList>
    </citation>
    <scope>NUCLEOTIDE SEQUENCE [LARGE SCALE GENOMIC DNA]</scope>
    <source>
        <strain evidence="7 8">CECT 8445</strain>
    </source>
</reference>
<dbReference type="InterPro" id="IPR007627">
    <property type="entry name" value="RNA_pol_sigma70_r2"/>
</dbReference>
<evidence type="ECO:0000256" key="2">
    <source>
        <dbReference type="ARBA" id="ARBA00023015"/>
    </source>
</evidence>
<name>A0A4V2PTJ6_9FLAO</name>
<dbReference type="SUPFAM" id="SSF88659">
    <property type="entry name" value="Sigma3 and sigma4 domains of RNA polymerase sigma factors"/>
    <property type="match status" value="1"/>
</dbReference>
<dbReference type="Pfam" id="PF04542">
    <property type="entry name" value="Sigma70_r2"/>
    <property type="match status" value="1"/>
</dbReference>
<dbReference type="GO" id="GO:0006352">
    <property type="term" value="P:DNA-templated transcription initiation"/>
    <property type="evidence" value="ECO:0007669"/>
    <property type="project" value="InterPro"/>
</dbReference>
<keyword evidence="2" id="KW-0805">Transcription regulation</keyword>
<proteinExistence type="inferred from homology"/>
<dbReference type="AlphaFoldDB" id="A0A4V2PTJ6"/>
<protein>
    <submittedName>
        <fullName evidence="7">RNA polymerase sigma-70 factor (ECF subfamily)</fullName>
    </submittedName>
</protein>
<evidence type="ECO:0000259" key="5">
    <source>
        <dbReference type="Pfam" id="PF04542"/>
    </source>
</evidence>
<dbReference type="Gene3D" id="1.10.10.10">
    <property type="entry name" value="Winged helix-like DNA-binding domain superfamily/Winged helix DNA-binding domain"/>
    <property type="match status" value="1"/>
</dbReference>
<dbReference type="Pfam" id="PF08281">
    <property type="entry name" value="Sigma70_r4_2"/>
    <property type="match status" value="1"/>
</dbReference>
<keyword evidence="3" id="KW-0731">Sigma factor</keyword>
<comment type="caution">
    <text evidence="7">The sequence shown here is derived from an EMBL/GenBank/DDBJ whole genome shotgun (WGS) entry which is preliminary data.</text>
</comment>
<evidence type="ECO:0000256" key="3">
    <source>
        <dbReference type="ARBA" id="ARBA00023082"/>
    </source>
</evidence>
<feature type="domain" description="RNA polymerase sigma factor 70 region 4 type 2" evidence="6">
    <location>
        <begin position="125"/>
        <end position="176"/>
    </location>
</feature>
<dbReference type="PANTHER" id="PTHR43133">
    <property type="entry name" value="RNA POLYMERASE ECF-TYPE SIGMA FACTO"/>
    <property type="match status" value="1"/>
</dbReference>
<feature type="domain" description="RNA polymerase sigma-70 region 2" evidence="5">
    <location>
        <begin position="32"/>
        <end position="99"/>
    </location>
</feature>
<dbReference type="SUPFAM" id="SSF88946">
    <property type="entry name" value="Sigma2 domain of RNA polymerase sigma factors"/>
    <property type="match status" value="1"/>
</dbReference>
<dbReference type="Gene3D" id="1.10.1740.10">
    <property type="match status" value="1"/>
</dbReference>
<dbReference type="PANTHER" id="PTHR43133:SF62">
    <property type="entry name" value="RNA POLYMERASE SIGMA FACTOR SIGZ"/>
    <property type="match status" value="1"/>
</dbReference>
<dbReference type="GO" id="GO:0016987">
    <property type="term" value="F:sigma factor activity"/>
    <property type="evidence" value="ECO:0007669"/>
    <property type="project" value="UniProtKB-KW"/>
</dbReference>
<dbReference type="NCBIfam" id="TIGR02937">
    <property type="entry name" value="sigma70-ECF"/>
    <property type="match status" value="1"/>
</dbReference>